<accession>A0A4Q1C6A2</accession>
<evidence type="ECO:0000313" key="2">
    <source>
        <dbReference type="Proteomes" id="UP000290218"/>
    </source>
</evidence>
<comment type="caution">
    <text evidence="1">The sequence shown here is derived from an EMBL/GenBank/DDBJ whole genome shotgun (WGS) entry which is preliminary data.</text>
</comment>
<dbReference type="OrthoDB" id="196412at2"/>
<dbReference type="RefSeq" id="WP_129045749.1">
    <property type="nucleotide sequence ID" value="NZ_SDHX01000001.1"/>
</dbReference>
<proteinExistence type="predicted"/>
<dbReference type="EMBL" id="SDHX01000001">
    <property type="protein sequence ID" value="RXK54384.1"/>
    <property type="molecule type" value="Genomic_DNA"/>
</dbReference>
<protein>
    <submittedName>
        <fullName evidence="1">Uncharacterized protein</fullName>
    </submittedName>
</protein>
<dbReference type="AlphaFoldDB" id="A0A4Q1C6A2"/>
<name>A0A4Q1C6A2_9BACT</name>
<evidence type="ECO:0000313" key="1">
    <source>
        <dbReference type="EMBL" id="RXK54384.1"/>
    </source>
</evidence>
<keyword evidence="2" id="KW-1185">Reference proteome</keyword>
<sequence>MNHDKRGRPGQEAPAGAPPAAERLKAYLATGQVIEFAHDLPDKEFPYVTCCIWGAIPTNELFVRLSNGDVSFIDCVLSTLEVPAMGDRMFGMDVDDANAAGALADRMWERHKHQLIRKERQ</sequence>
<dbReference type="Proteomes" id="UP000290218">
    <property type="component" value="Unassembled WGS sequence"/>
</dbReference>
<reference evidence="1 2" key="1">
    <citation type="submission" date="2019-01" db="EMBL/GenBank/DDBJ databases">
        <title>Lacunisphaera sp. strain TWA-58.</title>
        <authorList>
            <person name="Chen W.-M."/>
        </authorList>
    </citation>
    <scope>NUCLEOTIDE SEQUENCE [LARGE SCALE GENOMIC DNA]</scope>
    <source>
        <strain evidence="1 2">TWA-58</strain>
    </source>
</reference>
<organism evidence="1 2">
    <name type="scientific">Oleiharenicola lentus</name>
    <dbReference type="NCBI Taxonomy" id="2508720"/>
    <lineage>
        <taxon>Bacteria</taxon>
        <taxon>Pseudomonadati</taxon>
        <taxon>Verrucomicrobiota</taxon>
        <taxon>Opitutia</taxon>
        <taxon>Opitutales</taxon>
        <taxon>Opitutaceae</taxon>
        <taxon>Oleiharenicola</taxon>
    </lineage>
</organism>
<gene>
    <name evidence="1" type="ORF">ESB00_00355</name>
</gene>